<dbReference type="CDD" id="cd04301">
    <property type="entry name" value="NAT_SF"/>
    <property type="match status" value="1"/>
</dbReference>
<accession>A0A553JTF3</accession>
<proteinExistence type="predicted"/>
<dbReference type="Gene3D" id="3.40.630.30">
    <property type="match status" value="1"/>
</dbReference>
<dbReference type="GO" id="GO:0016747">
    <property type="term" value="F:acyltransferase activity, transferring groups other than amino-acyl groups"/>
    <property type="evidence" value="ECO:0007669"/>
    <property type="project" value="InterPro"/>
</dbReference>
<dbReference type="Pfam" id="PF00583">
    <property type="entry name" value="Acetyltransf_1"/>
    <property type="match status" value="1"/>
</dbReference>
<dbReference type="EMBL" id="VKGK01000003">
    <property type="protein sequence ID" value="TRY15746.1"/>
    <property type="molecule type" value="Genomic_DNA"/>
</dbReference>
<sequence>MPLLALSLAPAQQGFIEPISDCLAEAKQEHRFIPVALYYQQQLVGFAMFGEFCEPQQRIWFDRFLIDIHFQGQGLGRRFAELVMSYLYQRYAVVELYLSVYADNLHAIKLYQQLGFIFNGEQDHNGELVMCCVYQSSNED</sequence>
<dbReference type="SUPFAM" id="SSF55729">
    <property type="entry name" value="Acyl-CoA N-acyltransferases (Nat)"/>
    <property type="match status" value="1"/>
</dbReference>
<dbReference type="InterPro" id="IPR000182">
    <property type="entry name" value="GNAT_dom"/>
</dbReference>
<evidence type="ECO:0000313" key="3">
    <source>
        <dbReference type="Proteomes" id="UP000318126"/>
    </source>
</evidence>
<feature type="domain" description="N-acetyltransferase" evidence="1">
    <location>
        <begin position="1"/>
        <end position="135"/>
    </location>
</feature>
<dbReference type="OrthoDB" id="5187710at2"/>
<dbReference type="InterPro" id="IPR016181">
    <property type="entry name" value="Acyl_CoA_acyltransferase"/>
</dbReference>
<organism evidence="2 3">
    <name type="scientific">Shewanella hanedai</name>
    <name type="common">Alteromonas hanedai</name>
    <dbReference type="NCBI Taxonomy" id="25"/>
    <lineage>
        <taxon>Bacteria</taxon>
        <taxon>Pseudomonadati</taxon>
        <taxon>Pseudomonadota</taxon>
        <taxon>Gammaproteobacteria</taxon>
        <taxon>Alteromonadales</taxon>
        <taxon>Shewanellaceae</taxon>
        <taxon>Shewanella</taxon>
    </lineage>
</organism>
<keyword evidence="3" id="KW-1185">Reference proteome</keyword>
<protein>
    <submittedName>
        <fullName evidence="2">GNAT family N-acetyltransferase</fullName>
    </submittedName>
</protein>
<dbReference type="Proteomes" id="UP000318126">
    <property type="component" value="Unassembled WGS sequence"/>
</dbReference>
<dbReference type="InterPro" id="IPR027455">
    <property type="entry name" value="Sper_AcTfrase_N"/>
</dbReference>
<dbReference type="AlphaFoldDB" id="A0A553JTF3"/>
<evidence type="ECO:0000313" key="2">
    <source>
        <dbReference type="EMBL" id="TRY15746.1"/>
    </source>
</evidence>
<gene>
    <name evidence="2" type="ORF">FN961_03590</name>
</gene>
<dbReference type="Gene3D" id="1.10.287.900">
    <property type="entry name" value="The crystal structure of the spermine/spermidine acetyltransferase from enterococcus faecali"/>
    <property type="match status" value="1"/>
</dbReference>
<keyword evidence="2" id="KW-0808">Transferase</keyword>
<evidence type="ECO:0000259" key="1">
    <source>
        <dbReference type="PROSITE" id="PS51186"/>
    </source>
</evidence>
<reference evidence="3" key="1">
    <citation type="submission" date="2019-07" db="EMBL/GenBank/DDBJ databases">
        <title>Shewanella sp. YLB-08 draft genomic sequence.</title>
        <authorList>
            <person name="Yu L."/>
        </authorList>
    </citation>
    <scope>NUCLEOTIDE SEQUENCE [LARGE SCALE GENOMIC DNA]</scope>
    <source>
        <strain evidence="3">JCM 20706</strain>
    </source>
</reference>
<dbReference type="PROSITE" id="PS51186">
    <property type="entry name" value="GNAT"/>
    <property type="match status" value="1"/>
</dbReference>
<comment type="caution">
    <text evidence="2">The sequence shown here is derived from an EMBL/GenBank/DDBJ whole genome shotgun (WGS) entry which is preliminary data.</text>
</comment>
<name>A0A553JTF3_SHEHA</name>